<name>A0AB38CSN7_9MYCO</name>
<sequence length="66" mass="7001">MTTHPQQILDKMIEVAEDPTTSHATLVFGLKELPHDDLAQALALAVQRLAAARAVGTALQGRAANL</sequence>
<accession>A0AB38CSN7</accession>
<dbReference type="Proteomes" id="UP000185210">
    <property type="component" value="Unassembled WGS sequence"/>
</dbReference>
<evidence type="ECO:0000313" key="2">
    <source>
        <dbReference type="Proteomes" id="UP000185210"/>
    </source>
</evidence>
<dbReference type="AlphaFoldDB" id="A0AB38CSN7"/>
<gene>
    <name evidence="1" type="ORF">SAMEA2070301_00285</name>
</gene>
<dbReference type="RefSeq" id="WP_052584141.1">
    <property type="nucleotide sequence ID" value="NZ_FSFL01000026.1"/>
</dbReference>
<organism evidence="1 2">
    <name type="scientific">Mycobacteroides abscessus subsp. abscessus</name>
    <dbReference type="NCBI Taxonomy" id="1185650"/>
    <lineage>
        <taxon>Bacteria</taxon>
        <taxon>Bacillati</taxon>
        <taxon>Actinomycetota</taxon>
        <taxon>Actinomycetes</taxon>
        <taxon>Mycobacteriales</taxon>
        <taxon>Mycobacteriaceae</taxon>
        <taxon>Mycobacteroides</taxon>
        <taxon>Mycobacteroides abscessus</taxon>
    </lineage>
</organism>
<protein>
    <submittedName>
        <fullName evidence="1">Uncharacterized protein</fullName>
    </submittedName>
</protein>
<evidence type="ECO:0000313" key="1">
    <source>
        <dbReference type="EMBL" id="SIA11537.1"/>
    </source>
</evidence>
<dbReference type="EMBL" id="FSHM01000001">
    <property type="protein sequence ID" value="SIA11537.1"/>
    <property type="molecule type" value="Genomic_DNA"/>
</dbReference>
<proteinExistence type="predicted"/>
<reference evidence="1 2" key="1">
    <citation type="submission" date="2016-11" db="EMBL/GenBank/DDBJ databases">
        <authorList>
            <consortium name="Pathogen Informatics"/>
        </authorList>
    </citation>
    <scope>NUCLEOTIDE SEQUENCE [LARGE SCALE GENOMIC DNA]</scope>
    <source>
        <strain evidence="1 2">104</strain>
    </source>
</reference>
<comment type="caution">
    <text evidence="1">The sequence shown here is derived from an EMBL/GenBank/DDBJ whole genome shotgun (WGS) entry which is preliminary data.</text>
</comment>